<dbReference type="Gene3D" id="3.30.1540.10">
    <property type="entry name" value="formyl-coa transferase, domain 3"/>
    <property type="match status" value="1"/>
</dbReference>
<dbReference type="PATRIC" id="fig|123899.6.peg.3927"/>
<dbReference type="InterPro" id="IPR003673">
    <property type="entry name" value="CoA-Trfase_fam_III"/>
</dbReference>
<evidence type="ECO:0000256" key="1">
    <source>
        <dbReference type="ARBA" id="ARBA00022679"/>
    </source>
</evidence>
<dbReference type="Proteomes" id="UP000076825">
    <property type="component" value="Chromosome 1"/>
</dbReference>
<reference evidence="2 3" key="1">
    <citation type="submission" date="2016-04" db="EMBL/GenBank/DDBJ databases">
        <authorList>
            <consortium name="Pathogen Informatics"/>
        </authorList>
    </citation>
    <scope>NUCLEOTIDE SEQUENCE [LARGE SCALE GENOMIC DNA]</scope>
    <source>
        <strain evidence="2 3">H044680328</strain>
    </source>
</reference>
<dbReference type="STRING" id="123899.SAMEA3906487_03929"/>
<evidence type="ECO:0000313" key="2">
    <source>
        <dbReference type="EMBL" id="SAI73983.1"/>
    </source>
</evidence>
<evidence type="ECO:0000313" key="3">
    <source>
        <dbReference type="Proteomes" id="UP000076825"/>
    </source>
</evidence>
<dbReference type="PANTHER" id="PTHR48207:SF3">
    <property type="entry name" value="SUCCINATE--HYDROXYMETHYLGLUTARATE COA-TRANSFERASE"/>
    <property type="match status" value="1"/>
</dbReference>
<dbReference type="InterPro" id="IPR044855">
    <property type="entry name" value="CoA-Trfase_III_dom3_sf"/>
</dbReference>
<dbReference type="Pfam" id="PF02515">
    <property type="entry name" value="CoA_transf_3"/>
    <property type="match status" value="1"/>
</dbReference>
<dbReference type="EC" id="2.8.3.16" evidence="2"/>
<dbReference type="Gene3D" id="3.40.50.10540">
    <property type="entry name" value="Crotonobetainyl-coa:carnitine coa-transferase, domain 1"/>
    <property type="match status" value="1"/>
</dbReference>
<name>A0A157SV78_9BORD</name>
<protein>
    <submittedName>
        <fullName evidence="2">Acyl-CoA transferase</fullName>
        <ecNumber evidence="2">2.8.3.16</ecNumber>
        <ecNumber evidence="2">3.1.2.26</ecNumber>
    </submittedName>
</protein>
<keyword evidence="1 2" id="KW-0808">Transferase</keyword>
<dbReference type="GeneID" id="56588849"/>
<dbReference type="InterPro" id="IPR050483">
    <property type="entry name" value="CoA-transferase_III_domain"/>
</dbReference>
<dbReference type="SUPFAM" id="SSF89796">
    <property type="entry name" value="CoA-transferase family III (CaiB/BaiF)"/>
    <property type="match status" value="1"/>
</dbReference>
<dbReference type="AlphaFoldDB" id="A0A157SV78"/>
<dbReference type="EC" id="3.1.2.26" evidence="2"/>
<accession>A0A157SV78</accession>
<proteinExistence type="predicted"/>
<dbReference type="GO" id="GO:0033608">
    <property type="term" value="F:formyl-CoA transferase activity"/>
    <property type="evidence" value="ECO:0007669"/>
    <property type="project" value="UniProtKB-EC"/>
</dbReference>
<dbReference type="GO" id="GO:0016787">
    <property type="term" value="F:hydrolase activity"/>
    <property type="evidence" value="ECO:0007669"/>
    <property type="project" value="UniProtKB-KW"/>
</dbReference>
<dbReference type="InterPro" id="IPR023606">
    <property type="entry name" value="CoA-Trfase_III_dom_1_sf"/>
</dbReference>
<sequence>MSTSQQPSQPAAAKAGAMLDKLVVIDIGTMVAAPVAGTLMADFGATVIKVEQPGSGDTLRGLGPFLEEESLWWNVDGRNKKSITLNLRTPQGQAILKRLVARADVVLENFRPGTLEKWGLGYEALAEINPGLVMLSVSGFGQTGPLSNRAGYDRIGLAFSGIMALNGYPDRPPVRIATSMADYFTATLGAFAIMTALYHRDVNGGRGQQIDLALYESMYRMTESMTAAYDRLGLVRTRTGNVHYGAAPGNNFETSDGRYMTLTCSGDAVFRRLCQAMQRPDLHQDPELATHAQRWNRVEELNDIVGQWIRETPLQTVCDALDAQGVPYAIALTIADIVEHPHYAARENIVSVDHPTLGPIRMQGVVPRFSHTPQRKVEPAPAVGQHNAEIYLEQLGMSAEEFQRLQSEGVL</sequence>
<dbReference type="KEGG" id="btrm:SAMEA390648703929"/>
<dbReference type="eggNOG" id="COG1804">
    <property type="taxonomic scope" value="Bacteria"/>
</dbReference>
<keyword evidence="2" id="KW-0378">Hydrolase</keyword>
<keyword evidence="3" id="KW-1185">Reference proteome</keyword>
<dbReference type="EMBL" id="LT546645">
    <property type="protein sequence ID" value="SAI73983.1"/>
    <property type="molecule type" value="Genomic_DNA"/>
</dbReference>
<dbReference type="RefSeq" id="WP_025512434.1">
    <property type="nucleotide sequence ID" value="NZ_CP016340.1"/>
</dbReference>
<gene>
    <name evidence="2" type="primary">baiF</name>
    <name evidence="2" type="ORF">SAMEA3906487_03929</name>
</gene>
<organism evidence="2 3">
    <name type="scientific">Bordetella trematum</name>
    <dbReference type="NCBI Taxonomy" id="123899"/>
    <lineage>
        <taxon>Bacteria</taxon>
        <taxon>Pseudomonadati</taxon>
        <taxon>Pseudomonadota</taxon>
        <taxon>Betaproteobacteria</taxon>
        <taxon>Burkholderiales</taxon>
        <taxon>Alcaligenaceae</taxon>
        <taxon>Bordetella</taxon>
    </lineage>
</organism>
<dbReference type="PANTHER" id="PTHR48207">
    <property type="entry name" value="SUCCINATE--HYDROXYMETHYLGLUTARATE COA-TRANSFERASE"/>
    <property type="match status" value="1"/>
</dbReference>